<feature type="region of interest" description="Disordered" evidence="1">
    <location>
        <begin position="99"/>
        <end position="162"/>
    </location>
</feature>
<feature type="compositionally biased region" description="Acidic residues" evidence="1">
    <location>
        <begin position="118"/>
        <end position="133"/>
    </location>
</feature>
<dbReference type="Proteomes" id="UP000321085">
    <property type="component" value="Unassembled WGS sequence"/>
</dbReference>
<comment type="caution">
    <text evidence="2">The sequence shown here is derived from an EMBL/GenBank/DDBJ whole genome shotgun (WGS) entry which is preliminary data.</text>
</comment>
<accession>A0A512BZ91</accession>
<name>A0A512BZ91_9HYPH</name>
<protein>
    <submittedName>
        <fullName evidence="2">Uncharacterized protein</fullName>
    </submittedName>
</protein>
<sequence>MALWLHKDEDARKRFFNEEYFKRTRTWARTEKRDLFREVFKYLLDAYSLDEKKRASKYATVVWHLDSKGISPEVAAANIEIYHGIDAIARHGIPDPVILDPRDVGDGMTATGEKIDYGDDDDEESEEDLEAETTEPSGEATEVTHPGNPDQSGGKSESDGGEAGDAAMLIRVIGSERQLQKLSSVPLGWEPKVRLIRVEVDGPELVFRLRRVVPPKLPGWLGIRSIEKDDEEWYAPDEWEYPEELCD</sequence>
<dbReference type="AlphaFoldDB" id="A0A512BZ91"/>
<evidence type="ECO:0000313" key="2">
    <source>
        <dbReference type="EMBL" id="GEO17275.1"/>
    </source>
</evidence>
<evidence type="ECO:0000313" key="3">
    <source>
        <dbReference type="Proteomes" id="UP000321085"/>
    </source>
</evidence>
<proteinExistence type="predicted"/>
<organism evidence="2 3">
    <name type="scientific">Microvirga aerophila</name>
    <dbReference type="NCBI Taxonomy" id="670291"/>
    <lineage>
        <taxon>Bacteria</taxon>
        <taxon>Pseudomonadati</taxon>
        <taxon>Pseudomonadota</taxon>
        <taxon>Alphaproteobacteria</taxon>
        <taxon>Hyphomicrobiales</taxon>
        <taxon>Methylobacteriaceae</taxon>
        <taxon>Microvirga</taxon>
    </lineage>
</organism>
<gene>
    <name evidence="2" type="ORF">MAE02_49710</name>
</gene>
<keyword evidence="3" id="KW-1185">Reference proteome</keyword>
<dbReference type="RefSeq" id="WP_114184934.1">
    <property type="nucleotide sequence ID" value="NZ_BJYU01000097.1"/>
</dbReference>
<dbReference type="EMBL" id="BJYU01000097">
    <property type="protein sequence ID" value="GEO17275.1"/>
    <property type="molecule type" value="Genomic_DNA"/>
</dbReference>
<evidence type="ECO:0000256" key="1">
    <source>
        <dbReference type="SAM" id="MobiDB-lite"/>
    </source>
</evidence>
<reference evidence="2 3" key="1">
    <citation type="submission" date="2019-07" db="EMBL/GenBank/DDBJ databases">
        <title>Whole genome shotgun sequence of Microvirga aerophila NBRC 106136.</title>
        <authorList>
            <person name="Hosoyama A."/>
            <person name="Uohara A."/>
            <person name="Ohji S."/>
            <person name="Ichikawa N."/>
        </authorList>
    </citation>
    <scope>NUCLEOTIDE SEQUENCE [LARGE SCALE GENOMIC DNA]</scope>
    <source>
        <strain evidence="2 3">NBRC 106136</strain>
    </source>
</reference>